<proteinExistence type="predicted"/>
<keyword evidence="2" id="KW-0677">Repeat</keyword>
<dbReference type="PROSITE" id="PS50294">
    <property type="entry name" value="WD_REPEATS_REGION"/>
    <property type="match status" value="1"/>
</dbReference>
<evidence type="ECO:0000256" key="2">
    <source>
        <dbReference type="ARBA" id="ARBA00022737"/>
    </source>
</evidence>
<dbReference type="Pfam" id="PF00400">
    <property type="entry name" value="WD40"/>
    <property type="match status" value="1"/>
</dbReference>
<dbReference type="InterPro" id="IPR011047">
    <property type="entry name" value="Quinoprotein_ADH-like_sf"/>
</dbReference>
<dbReference type="Pfam" id="PF23377">
    <property type="entry name" value="Beta-prop_IFT122_2nd"/>
    <property type="match status" value="1"/>
</dbReference>
<dbReference type="InterPro" id="IPR001680">
    <property type="entry name" value="WD40_rpt"/>
</dbReference>
<dbReference type="SUPFAM" id="SSF50998">
    <property type="entry name" value="Quinoprotein alcohol dehydrogenase-like"/>
    <property type="match status" value="1"/>
</dbReference>
<feature type="repeat" description="WD" evidence="3">
    <location>
        <begin position="252"/>
        <end position="284"/>
    </location>
</feature>
<evidence type="ECO:0000259" key="4">
    <source>
        <dbReference type="Pfam" id="PF23377"/>
    </source>
</evidence>
<sequence>MLNCNWIFPLALLAILTACKPVTQEPLQRWQQSVEGAYAGHISSDAKFSVVSSIHHGLSVWDLTKNQRLYNWAQEQNTSDNLVLSIDISDSASHVLTANRKNFALWNLQSGKSEGYWQVRESHIRDIAISNGGDYLLIGKSNGTVVHVTVDTGRRLEFLGHKEKVNSVDMLPNGRVAISGGNDFTAYVWDTQSGQVVYQFNHSSRVSKVALDAKGRYAFSADSMKGAYIWDLKTGKRISSLQGTKRHEVFSSVRFSSDGKTLVTGAATRKVSVWDIASGKRLSHWFVTPKEAKRPTGAVVYSIAFGDNNDLLTISSSGYVESWPITK</sequence>
<dbReference type="PROSITE" id="PS50082">
    <property type="entry name" value="WD_REPEATS_2"/>
    <property type="match status" value="3"/>
</dbReference>
<reference evidence="5 6" key="1">
    <citation type="submission" date="2014-08" db="EMBL/GenBank/DDBJ databases">
        <title>Genomic and Phenotypic Diversity of Colwellia psychrerythraea strains from Disparate Marine Basins.</title>
        <authorList>
            <person name="Techtmann S.M."/>
            <person name="Stelling S.C."/>
            <person name="Utturkar S.M."/>
            <person name="Alshibli N."/>
            <person name="Harris A."/>
            <person name="Brown S.D."/>
            <person name="Hazen T.C."/>
        </authorList>
    </citation>
    <scope>NUCLEOTIDE SEQUENCE [LARGE SCALE GENOMIC DNA]</scope>
    <source>
        <strain evidence="5 6">ND2E</strain>
    </source>
</reference>
<dbReference type="PROSITE" id="PS00678">
    <property type="entry name" value="WD_REPEATS_1"/>
    <property type="match status" value="1"/>
</dbReference>
<dbReference type="InterPro" id="IPR019775">
    <property type="entry name" value="WD40_repeat_CS"/>
</dbReference>
<accession>A0A099KET8</accession>
<dbReference type="OrthoDB" id="6192037at2"/>
<dbReference type="PANTHER" id="PTHR19879:SF9">
    <property type="entry name" value="TRANSCRIPTION INITIATION FACTOR TFIID SUBUNIT 5"/>
    <property type="match status" value="1"/>
</dbReference>
<evidence type="ECO:0000256" key="3">
    <source>
        <dbReference type="PROSITE-ProRule" id="PRU00221"/>
    </source>
</evidence>
<gene>
    <name evidence="5" type="ORF">ND2E_4052</name>
</gene>
<name>A0A099KET8_COLPS</name>
<dbReference type="Proteomes" id="UP000029843">
    <property type="component" value="Unassembled WGS sequence"/>
</dbReference>
<feature type="repeat" description="WD" evidence="3">
    <location>
        <begin position="158"/>
        <end position="199"/>
    </location>
</feature>
<dbReference type="SMART" id="SM00320">
    <property type="entry name" value="WD40"/>
    <property type="match status" value="5"/>
</dbReference>
<dbReference type="PANTHER" id="PTHR19879">
    <property type="entry name" value="TRANSCRIPTION INITIATION FACTOR TFIID"/>
    <property type="match status" value="1"/>
</dbReference>
<evidence type="ECO:0000313" key="5">
    <source>
        <dbReference type="EMBL" id="KGJ88517.1"/>
    </source>
</evidence>
<dbReference type="EMBL" id="JQED01000046">
    <property type="protein sequence ID" value="KGJ88517.1"/>
    <property type="molecule type" value="Genomic_DNA"/>
</dbReference>
<evidence type="ECO:0000313" key="6">
    <source>
        <dbReference type="Proteomes" id="UP000029843"/>
    </source>
</evidence>
<comment type="caution">
    <text evidence="5">The sequence shown here is derived from an EMBL/GenBank/DDBJ whole genome shotgun (WGS) entry which is preliminary data.</text>
</comment>
<dbReference type="InterPro" id="IPR015943">
    <property type="entry name" value="WD40/YVTN_repeat-like_dom_sf"/>
</dbReference>
<feature type="domain" description="IFT122 second beta-propeller" evidence="4">
    <location>
        <begin position="92"/>
        <end position="207"/>
    </location>
</feature>
<protein>
    <submittedName>
        <fullName evidence="5">WD-40 repeat-containing protein</fullName>
    </submittedName>
</protein>
<dbReference type="PATRIC" id="fig|28229.4.peg.3391"/>
<feature type="repeat" description="WD" evidence="3">
    <location>
        <begin position="199"/>
        <end position="240"/>
    </location>
</feature>
<dbReference type="Gene3D" id="2.130.10.10">
    <property type="entry name" value="YVTN repeat-like/Quinoprotein amine dehydrogenase"/>
    <property type="match status" value="2"/>
</dbReference>
<evidence type="ECO:0000256" key="1">
    <source>
        <dbReference type="ARBA" id="ARBA00022574"/>
    </source>
</evidence>
<dbReference type="AlphaFoldDB" id="A0A099KET8"/>
<organism evidence="5 6">
    <name type="scientific">Colwellia psychrerythraea</name>
    <name type="common">Vibrio psychroerythus</name>
    <dbReference type="NCBI Taxonomy" id="28229"/>
    <lineage>
        <taxon>Bacteria</taxon>
        <taxon>Pseudomonadati</taxon>
        <taxon>Pseudomonadota</taxon>
        <taxon>Gammaproteobacteria</taxon>
        <taxon>Alteromonadales</taxon>
        <taxon>Colwelliaceae</taxon>
        <taxon>Colwellia</taxon>
    </lineage>
</organism>
<dbReference type="InterPro" id="IPR056152">
    <property type="entry name" value="Beta-prop_IFT122_2nd"/>
</dbReference>
<keyword evidence="1 3" id="KW-0853">WD repeat</keyword>